<comment type="caution">
    <text evidence="1">The sequence shown here is derived from an EMBL/GenBank/DDBJ whole genome shotgun (WGS) entry which is preliminary data.</text>
</comment>
<reference evidence="1 2" key="1">
    <citation type="submission" date="2022-01" db="EMBL/GenBank/DDBJ databases">
        <title>Maritalea mediterranea sp. nov., isolated from marine plastic residues from the Malva-rosa beach (Valencia, Spain).</title>
        <authorList>
            <person name="Vidal-Verdu A."/>
            <person name="Molina-Menor E."/>
            <person name="Pascual J."/>
            <person name="Pereto J."/>
            <person name="Porcar M."/>
        </authorList>
    </citation>
    <scope>NUCLEOTIDE SEQUENCE [LARGE SCALE GENOMIC DNA]</scope>
    <source>
        <strain evidence="1 2">P4.10X</strain>
    </source>
</reference>
<evidence type="ECO:0000313" key="1">
    <source>
        <dbReference type="EMBL" id="MCF4097333.1"/>
    </source>
</evidence>
<protein>
    <submittedName>
        <fullName evidence="1">DUF2267 domain-containing protein</fullName>
    </submittedName>
</protein>
<sequence length="155" mass="17732">MPMPQEYQRATIIYDQLLTELCEELHLATRNQAYTLLQSVLLVFRRRLTAPQVLLFAAVLPPMVRAIFVAGWHEAEYVPLFSTGDDLIEEVKDLRRAHNFADEHAIIGVTRVLRRYLDDQQLDAVLADISHEAADYWQKGNVSLCAETPDIRAGR</sequence>
<dbReference type="InterPro" id="IPR038282">
    <property type="entry name" value="DUF2267_sf"/>
</dbReference>
<name>A0ABS9E3H4_9HYPH</name>
<proteinExistence type="predicted"/>
<dbReference type="Proteomes" id="UP001201217">
    <property type="component" value="Unassembled WGS sequence"/>
</dbReference>
<dbReference type="Pfam" id="PF10025">
    <property type="entry name" value="DUF2267"/>
    <property type="match status" value="1"/>
</dbReference>
<accession>A0ABS9E3H4</accession>
<organism evidence="1 2">
    <name type="scientific">Maritalea mediterranea</name>
    <dbReference type="NCBI Taxonomy" id="2909667"/>
    <lineage>
        <taxon>Bacteria</taxon>
        <taxon>Pseudomonadati</taxon>
        <taxon>Pseudomonadota</taxon>
        <taxon>Alphaproteobacteria</taxon>
        <taxon>Hyphomicrobiales</taxon>
        <taxon>Devosiaceae</taxon>
        <taxon>Maritalea</taxon>
    </lineage>
</organism>
<keyword evidence="2" id="KW-1185">Reference proteome</keyword>
<dbReference type="EMBL" id="JAKGTI010000001">
    <property type="protein sequence ID" value="MCF4097333.1"/>
    <property type="molecule type" value="Genomic_DNA"/>
</dbReference>
<gene>
    <name evidence="1" type="ORF">L1I42_02385</name>
</gene>
<dbReference type="InterPro" id="IPR018727">
    <property type="entry name" value="DUF2267"/>
</dbReference>
<dbReference type="Gene3D" id="1.10.490.110">
    <property type="entry name" value="Uncharacterized conserved protein DUF2267"/>
    <property type="match status" value="1"/>
</dbReference>
<evidence type="ECO:0000313" key="2">
    <source>
        <dbReference type="Proteomes" id="UP001201217"/>
    </source>
</evidence>
<dbReference type="RefSeq" id="WP_236112902.1">
    <property type="nucleotide sequence ID" value="NZ_JAKGTI010000001.1"/>
</dbReference>